<dbReference type="PANTHER" id="PTHR45224">
    <property type="entry name" value="OS01G0527900 PROTEIN-RELATED"/>
    <property type="match status" value="1"/>
</dbReference>
<sequence length="571" mass="64120">MGPSQPANTNSSSEKSYVAGWGRKRENEAGESRLARLKRRNRGSGARCSPVAGDFIGVFLLPAIPCSYSPPSRQSLALLPPKQSLARQIDSPRAKSRDETTNTRLFIPNPHIQTLAIDAVPLSRRDVSALQEDLRAGAKGDPIACASSRSFPRDSSRSTGGHPFHVRTWRLVPSVPTAVHDALLHAVLVSWATSPRHGGFIGSRPLVGTSRHWFLCKYRRFRSASLKLPLLAYGLLSCTDISSVWGVDSCPPGGLLNFLNKNTPNHGPAQTVSNGSLSQPINVGDDTNGSDCSRTEKRMIWTKDEDVSLVGAWLNNSNDPIHSNYKKNDQYWKGVTAAYNSAVPKNHARLLKQVKDRFLRIKKRVAWFCGSWKEANALWASGESDVDLMDRALKLYEEEHKKDGPFQFKHCWDVLRKEPKWDAYLERLAELDPDKRKFNVEDDVGQQFSVDDEKEERPIGGKKAKELQKRKRKDQSCIIDLEDELQIFVDAQNKANEGRKEMLETQKGVSSENLEAKKLAYLEAKESKESAMLETYRELLKQDTTIMAEDVRSEHVLALRCLREKLFGNTN</sequence>
<feature type="compositionally biased region" description="Basic and acidic residues" evidence="1">
    <location>
        <begin position="23"/>
        <end position="34"/>
    </location>
</feature>
<feature type="compositionally biased region" description="Polar residues" evidence="1">
    <location>
        <begin position="1"/>
        <end position="15"/>
    </location>
</feature>
<dbReference type="AlphaFoldDB" id="A0A5J9TKD6"/>
<evidence type="ECO:0000313" key="3">
    <source>
        <dbReference type="EMBL" id="TVU11883.1"/>
    </source>
</evidence>
<gene>
    <name evidence="3" type="ORF">EJB05_45493</name>
</gene>
<organism evidence="3 4">
    <name type="scientific">Eragrostis curvula</name>
    <name type="common">weeping love grass</name>
    <dbReference type="NCBI Taxonomy" id="38414"/>
    <lineage>
        <taxon>Eukaryota</taxon>
        <taxon>Viridiplantae</taxon>
        <taxon>Streptophyta</taxon>
        <taxon>Embryophyta</taxon>
        <taxon>Tracheophyta</taxon>
        <taxon>Spermatophyta</taxon>
        <taxon>Magnoliopsida</taxon>
        <taxon>Liliopsida</taxon>
        <taxon>Poales</taxon>
        <taxon>Poaceae</taxon>
        <taxon>PACMAD clade</taxon>
        <taxon>Chloridoideae</taxon>
        <taxon>Eragrostideae</taxon>
        <taxon>Eragrostidinae</taxon>
        <taxon>Eragrostis</taxon>
    </lineage>
</organism>
<keyword evidence="4" id="KW-1185">Reference proteome</keyword>
<dbReference type="OrthoDB" id="672681at2759"/>
<dbReference type="InterPro" id="IPR029466">
    <property type="entry name" value="NAM-associated_C"/>
</dbReference>
<feature type="domain" description="No apical meristem-associated C-terminal" evidence="2">
    <location>
        <begin position="405"/>
        <end position="549"/>
    </location>
</feature>
<dbReference type="EMBL" id="RWGY01000039">
    <property type="protein sequence ID" value="TVU11883.1"/>
    <property type="molecule type" value="Genomic_DNA"/>
</dbReference>
<evidence type="ECO:0000256" key="1">
    <source>
        <dbReference type="SAM" id="MobiDB-lite"/>
    </source>
</evidence>
<dbReference type="PANTHER" id="PTHR45224:SF16">
    <property type="entry name" value="OS01G0527900 PROTEIN"/>
    <property type="match status" value="1"/>
</dbReference>
<dbReference type="Pfam" id="PF14303">
    <property type="entry name" value="NAM-associated"/>
    <property type="match status" value="1"/>
</dbReference>
<name>A0A5J9TKD6_9POAL</name>
<comment type="caution">
    <text evidence="3">The sequence shown here is derived from an EMBL/GenBank/DDBJ whole genome shotgun (WGS) entry which is preliminary data.</text>
</comment>
<dbReference type="Gramene" id="TVU11883">
    <property type="protein sequence ID" value="TVU11883"/>
    <property type="gene ID" value="EJB05_45493"/>
</dbReference>
<evidence type="ECO:0000313" key="4">
    <source>
        <dbReference type="Proteomes" id="UP000324897"/>
    </source>
</evidence>
<feature type="region of interest" description="Disordered" evidence="1">
    <location>
        <begin position="1"/>
        <end position="46"/>
    </location>
</feature>
<accession>A0A5J9TKD6</accession>
<dbReference type="Proteomes" id="UP000324897">
    <property type="component" value="Chromosome 3"/>
</dbReference>
<evidence type="ECO:0000259" key="2">
    <source>
        <dbReference type="Pfam" id="PF14303"/>
    </source>
</evidence>
<proteinExistence type="predicted"/>
<feature type="region of interest" description="Disordered" evidence="1">
    <location>
        <begin position="267"/>
        <end position="290"/>
    </location>
</feature>
<protein>
    <recommendedName>
        <fullName evidence="2">No apical meristem-associated C-terminal domain-containing protein</fullName>
    </recommendedName>
</protein>
<reference evidence="3 4" key="1">
    <citation type="journal article" date="2019" name="Sci. Rep.">
        <title>A high-quality genome of Eragrostis curvula grass provides insights into Poaceae evolution and supports new strategies to enhance forage quality.</title>
        <authorList>
            <person name="Carballo J."/>
            <person name="Santos B.A.C.M."/>
            <person name="Zappacosta D."/>
            <person name="Garbus I."/>
            <person name="Selva J.P."/>
            <person name="Gallo C.A."/>
            <person name="Diaz A."/>
            <person name="Albertini E."/>
            <person name="Caccamo M."/>
            <person name="Echenique V."/>
        </authorList>
    </citation>
    <scope>NUCLEOTIDE SEQUENCE [LARGE SCALE GENOMIC DNA]</scope>
    <source>
        <strain evidence="4">cv. Victoria</strain>
        <tissue evidence="3">Leaf</tissue>
    </source>
</reference>